<gene>
    <name evidence="7" type="ORF">LTRI10_LOCUS6997</name>
</gene>
<keyword evidence="2 4" id="KW-0863">Zinc-finger</keyword>
<dbReference type="AlphaFoldDB" id="A0AAV2CTU9"/>
<evidence type="ECO:0000313" key="7">
    <source>
        <dbReference type="EMBL" id="CAL1359519.1"/>
    </source>
</evidence>
<keyword evidence="5" id="KW-0812">Transmembrane</keyword>
<proteinExistence type="predicted"/>
<evidence type="ECO:0000256" key="5">
    <source>
        <dbReference type="SAM" id="Phobius"/>
    </source>
</evidence>
<dbReference type="InterPro" id="IPR010666">
    <property type="entry name" value="Znf_GRF"/>
</dbReference>
<evidence type="ECO:0000259" key="6">
    <source>
        <dbReference type="PROSITE" id="PS51999"/>
    </source>
</evidence>
<keyword evidence="3" id="KW-0862">Zinc</keyword>
<keyword evidence="5" id="KW-0472">Membrane</keyword>
<keyword evidence="8" id="KW-1185">Reference proteome</keyword>
<dbReference type="GO" id="GO:0008270">
    <property type="term" value="F:zinc ion binding"/>
    <property type="evidence" value="ECO:0007669"/>
    <property type="project" value="UniProtKB-KW"/>
</dbReference>
<evidence type="ECO:0000256" key="2">
    <source>
        <dbReference type="ARBA" id="ARBA00022771"/>
    </source>
</evidence>
<feature type="domain" description="GRF-type" evidence="6">
    <location>
        <begin position="21"/>
        <end position="64"/>
    </location>
</feature>
<dbReference type="Proteomes" id="UP001497516">
    <property type="component" value="Chromosome 10"/>
</dbReference>
<accession>A0AAV2CTU9</accession>
<dbReference type="EMBL" id="OZ034814">
    <property type="protein sequence ID" value="CAL1359519.1"/>
    <property type="molecule type" value="Genomic_DNA"/>
</dbReference>
<dbReference type="Pfam" id="PF06839">
    <property type="entry name" value="Zn_ribbon_GRF"/>
    <property type="match status" value="1"/>
</dbReference>
<evidence type="ECO:0000256" key="3">
    <source>
        <dbReference type="ARBA" id="ARBA00022833"/>
    </source>
</evidence>
<organism evidence="7 8">
    <name type="scientific">Linum trigynum</name>
    <dbReference type="NCBI Taxonomy" id="586398"/>
    <lineage>
        <taxon>Eukaryota</taxon>
        <taxon>Viridiplantae</taxon>
        <taxon>Streptophyta</taxon>
        <taxon>Embryophyta</taxon>
        <taxon>Tracheophyta</taxon>
        <taxon>Spermatophyta</taxon>
        <taxon>Magnoliopsida</taxon>
        <taxon>eudicotyledons</taxon>
        <taxon>Gunneridae</taxon>
        <taxon>Pentapetalae</taxon>
        <taxon>rosids</taxon>
        <taxon>fabids</taxon>
        <taxon>Malpighiales</taxon>
        <taxon>Linaceae</taxon>
        <taxon>Linum</taxon>
    </lineage>
</organism>
<sequence length="156" mass="18197">MSKRAYSSTSTSINSRGAVLCWHKKPCVVNTSGTEANPGRQFYGCPFWMDEKKNCHFFRWVQMNVDEDKHHDSEIGCSTLNIEESLRLAECKAERRKKEKKLLAEELSRWMKAHEIMLAEGRRVNHEIHVIRALLIVIVVMNLILVILMLHHVIIW</sequence>
<reference evidence="7 8" key="1">
    <citation type="submission" date="2024-04" db="EMBL/GenBank/DDBJ databases">
        <authorList>
            <person name="Fracassetti M."/>
        </authorList>
    </citation>
    <scope>NUCLEOTIDE SEQUENCE [LARGE SCALE GENOMIC DNA]</scope>
</reference>
<feature type="transmembrane region" description="Helical" evidence="5">
    <location>
        <begin position="133"/>
        <end position="155"/>
    </location>
</feature>
<evidence type="ECO:0000256" key="4">
    <source>
        <dbReference type="PROSITE-ProRule" id="PRU01343"/>
    </source>
</evidence>
<name>A0AAV2CTU9_9ROSI</name>
<dbReference type="PANTHER" id="PTHR33248">
    <property type="entry name" value="ZINC ION-BINDING PROTEIN"/>
    <property type="match status" value="1"/>
</dbReference>
<dbReference type="PROSITE" id="PS51999">
    <property type="entry name" value="ZF_GRF"/>
    <property type="match status" value="1"/>
</dbReference>
<protein>
    <recommendedName>
        <fullName evidence="6">GRF-type domain-containing protein</fullName>
    </recommendedName>
</protein>
<evidence type="ECO:0000313" key="8">
    <source>
        <dbReference type="Proteomes" id="UP001497516"/>
    </source>
</evidence>
<keyword evidence="5" id="KW-1133">Transmembrane helix</keyword>
<keyword evidence="1" id="KW-0479">Metal-binding</keyword>
<evidence type="ECO:0000256" key="1">
    <source>
        <dbReference type="ARBA" id="ARBA00022723"/>
    </source>
</evidence>